<keyword evidence="2 5" id="KW-0812">Transmembrane</keyword>
<feature type="transmembrane region" description="Helical" evidence="5">
    <location>
        <begin position="52"/>
        <end position="72"/>
    </location>
</feature>
<dbReference type="STRING" id="1429043.X474_13290"/>
<dbReference type="InterPro" id="IPR020846">
    <property type="entry name" value="MFS_dom"/>
</dbReference>
<dbReference type="PROSITE" id="PS50850">
    <property type="entry name" value="MFS"/>
    <property type="match status" value="1"/>
</dbReference>
<feature type="transmembrane region" description="Helical" evidence="5">
    <location>
        <begin position="273"/>
        <end position="291"/>
    </location>
</feature>
<keyword evidence="3 5" id="KW-1133">Transmembrane helix</keyword>
<dbReference type="PANTHER" id="PTHR43826">
    <property type="entry name" value="GLUCOSE-6-PHOSPHATE EXCHANGER SLC37A4"/>
    <property type="match status" value="1"/>
</dbReference>
<feature type="transmembrane region" description="Helical" evidence="5">
    <location>
        <begin position="232"/>
        <end position="253"/>
    </location>
</feature>
<feature type="transmembrane region" description="Helical" evidence="5">
    <location>
        <begin position="303"/>
        <end position="323"/>
    </location>
</feature>
<proteinExistence type="predicted"/>
<dbReference type="FunCoup" id="A0A0D2HSF6">
    <property type="interactions" value="363"/>
</dbReference>
<dbReference type="SUPFAM" id="SSF103473">
    <property type="entry name" value="MFS general substrate transporter"/>
    <property type="match status" value="1"/>
</dbReference>
<dbReference type="InParanoid" id="A0A0D2HSF6"/>
<feature type="transmembrane region" description="Helical" evidence="5">
    <location>
        <begin position="405"/>
        <end position="424"/>
    </location>
</feature>
<keyword evidence="4 5" id="KW-0472">Membrane</keyword>
<protein>
    <recommendedName>
        <fullName evidence="6">Major facilitator superfamily (MFS) profile domain-containing protein</fullName>
    </recommendedName>
</protein>
<keyword evidence="8" id="KW-1185">Reference proteome</keyword>
<comment type="caution">
    <text evidence="7">The sequence shown here is derived from an EMBL/GenBank/DDBJ whole genome shotgun (WGS) entry which is preliminary data.</text>
</comment>
<dbReference type="InterPro" id="IPR051337">
    <property type="entry name" value="OPA_Antiporter"/>
</dbReference>
<evidence type="ECO:0000256" key="4">
    <source>
        <dbReference type="ARBA" id="ARBA00023136"/>
    </source>
</evidence>
<evidence type="ECO:0000256" key="3">
    <source>
        <dbReference type="ARBA" id="ARBA00022989"/>
    </source>
</evidence>
<feature type="transmembrane region" description="Helical" evidence="5">
    <location>
        <begin position="363"/>
        <end position="385"/>
    </location>
</feature>
<dbReference type="InterPro" id="IPR036259">
    <property type="entry name" value="MFS_trans_sf"/>
</dbReference>
<dbReference type="RefSeq" id="WP_052515133.1">
    <property type="nucleotide sequence ID" value="NZ_AZAC01000015.1"/>
</dbReference>
<dbReference type="Gene3D" id="1.20.1250.20">
    <property type="entry name" value="MFS general substrate transporter like domains"/>
    <property type="match status" value="2"/>
</dbReference>
<dbReference type="AlphaFoldDB" id="A0A0D2HSF6"/>
<feature type="transmembrane region" description="Helical" evidence="5">
    <location>
        <begin position="108"/>
        <end position="127"/>
    </location>
</feature>
<dbReference type="EMBL" id="AZAC01000015">
    <property type="protein sequence ID" value="KIX13453.1"/>
    <property type="molecule type" value="Genomic_DNA"/>
</dbReference>
<dbReference type="InterPro" id="IPR000849">
    <property type="entry name" value="Sugar_P_transporter"/>
</dbReference>
<feature type="transmembrane region" description="Helical" evidence="5">
    <location>
        <begin position="15"/>
        <end position="32"/>
    </location>
</feature>
<evidence type="ECO:0000256" key="1">
    <source>
        <dbReference type="ARBA" id="ARBA00004127"/>
    </source>
</evidence>
<organism evidence="7 8">
    <name type="scientific">Dethiosulfatarculus sandiegensis</name>
    <dbReference type="NCBI Taxonomy" id="1429043"/>
    <lineage>
        <taxon>Bacteria</taxon>
        <taxon>Pseudomonadati</taxon>
        <taxon>Thermodesulfobacteriota</taxon>
        <taxon>Desulfarculia</taxon>
        <taxon>Desulfarculales</taxon>
        <taxon>Desulfarculaceae</taxon>
        <taxon>Dethiosulfatarculus</taxon>
    </lineage>
</organism>
<dbReference type="PIRSF" id="PIRSF002808">
    <property type="entry name" value="Hexose_phosphate_transp"/>
    <property type="match status" value="1"/>
</dbReference>
<feature type="transmembrane region" description="Helical" evidence="5">
    <location>
        <begin position="84"/>
        <end position="102"/>
    </location>
</feature>
<feature type="transmembrane region" description="Helical" evidence="5">
    <location>
        <begin position="139"/>
        <end position="164"/>
    </location>
</feature>
<evidence type="ECO:0000256" key="2">
    <source>
        <dbReference type="ARBA" id="ARBA00022692"/>
    </source>
</evidence>
<comment type="subcellular location">
    <subcellularLocation>
        <location evidence="1">Endomembrane system</location>
        <topology evidence="1">Multi-pass membrane protein</topology>
    </subcellularLocation>
</comment>
<dbReference type="GO" id="GO:0035435">
    <property type="term" value="P:phosphate ion transmembrane transport"/>
    <property type="evidence" value="ECO:0007669"/>
    <property type="project" value="TreeGrafter"/>
</dbReference>
<sequence>MGQKTKQINQRSHRAYLIFSLLCAAYLLVYFHRLAPNVVALDLMKDLNTGSGLFGVLASAYFYPYALMQLPAGLLADGWGARKTICSSFCLAALGSFVFAWAQTPLVAILARIMVGLGVSLCFVPALKVLTRWFTAAQFAALTGFILAIGGLGVFCATTPLAYLTVWLSWRGSFVFMGMLTFLVAVLVWFLVRDTPEEMGFPPVALPLSGPEAGQPQSGIKDNLGLILKSPAFWLLCIWFFFHAGIFFGFAGLWGGPYLMQVYGMTKPQAGNALSFIALGMIASGILMGRLSARYPQKRKVIVVFNTSMLTLFCTQPSLFPGLLPAEWMPVWCLGFGFFSSASPVLVFSMLKEIFPLSMTGTVTGLINLSPFLGGALIQPLIGYILEADSNGGGVVTAQAYGEAFMVFLPMGGIAVLTALLLRLPGKDNQVT</sequence>
<gene>
    <name evidence="7" type="ORF">X474_13290</name>
</gene>
<dbReference type="Proteomes" id="UP000032233">
    <property type="component" value="Unassembled WGS sequence"/>
</dbReference>
<feature type="transmembrane region" description="Helical" evidence="5">
    <location>
        <begin position="170"/>
        <end position="192"/>
    </location>
</feature>
<feature type="transmembrane region" description="Helical" evidence="5">
    <location>
        <begin position="329"/>
        <end position="351"/>
    </location>
</feature>
<evidence type="ECO:0000313" key="7">
    <source>
        <dbReference type="EMBL" id="KIX13453.1"/>
    </source>
</evidence>
<dbReference type="PANTHER" id="PTHR43826:SF3">
    <property type="entry name" value="GLUCOSE-6-PHOSPHATE EXCHANGER SLC37A4"/>
    <property type="match status" value="1"/>
</dbReference>
<dbReference type="InterPro" id="IPR011701">
    <property type="entry name" value="MFS"/>
</dbReference>
<dbReference type="Pfam" id="PF07690">
    <property type="entry name" value="MFS_1"/>
    <property type="match status" value="1"/>
</dbReference>
<reference evidence="7 8" key="1">
    <citation type="submission" date="2013-11" db="EMBL/GenBank/DDBJ databases">
        <title>Metagenomic analysis of a methanogenic consortium involved in long chain n-alkane degradation.</title>
        <authorList>
            <person name="Davidova I.A."/>
            <person name="Callaghan A.V."/>
            <person name="Wawrik B."/>
            <person name="Pruitt S."/>
            <person name="Marks C."/>
            <person name="Duncan K.E."/>
            <person name="Suflita J.M."/>
        </authorList>
    </citation>
    <scope>NUCLEOTIDE SEQUENCE [LARGE SCALE GENOMIC DNA]</scope>
    <source>
        <strain evidence="7 8">SPR</strain>
    </source>
</reference>
<evidence type="ECO:0000256" key="5">
    <source>
        <dbReference type="SAM" id="Phobius"/>
    </source>
</evidence>
<accession>A0A0D2HSF6</accession>
<evidence type="ECO:0000259" key="6">
    <source>
        <dbReference type="PROSITE" id="PS50850"/>
    </source>
</evidence>
<dbReference type="OrthoDB" id="5315372at2"/>
<dbReference type="GO" id="GO:0012505">
    <property type="term" value="C:endomembrane system"/>
    <property type="evidence" value="ECO:0007669"/>
    <property type="project" value="UniProtKB-SubCell"/>
</dbReference>
<name>A0A0D2HSF6_9BACT</name>
<dbReference type="GO" id="GO:0016020">
    <property type="term" value="C:membrane"/>
    <property type="evidence" value="ECO:0007669"/>
    <property type="project" value="InterPro"/>
</dbReference>
<evidence type="ECO:0000313" key="8">
    <source>
        <dbReference type="Proteomes" id="UP000032233"/>
    </source>
</evidence>
<dbReference type="GO" id="GO:0061513">
    <property type="term" value="F:glucose 6-phosphate:phosphate antiporter activity"/>
    <property type="evidence" value="ECO:0007669"/>
    <property type="project" value="TreeGrafter"/>
</dbReference>
<feature type="domain" description="Major facilitator superfamily (MFS) profile" evidence="6">
    <location>
        <begin position="18"/>
        <end position="430"/>
    </location>
</feature>